<dbReference type="PANTHER" id="PTHR39339">
    <property type="entry name" value="SLR1444 PROTEIN"/>
    <property type="match status" value="1"/>
</dbReference>
<evidence type="ECO:0000313" key="2">
    <source>
        <dbReference type="EMBL" id="SMO44625.1"/>
    </source>
</evidence>
<dbReference type="InterPro" id="IPR038186">
    <property type="entry name" value="CHAD_dom_sf"/>
</dbReference>
<reference evidence="2 3" key="1">
    <citation type="submission" date="2017-05" db="EMBL/GenBank/DDBJ databases">
        <authorList>
            <person name="Varghese N."/>
            <person name="Submissions S."/>
        </authorList>
    </citation>
    <scope>NUCLEOTIDE SEQUENCE [LARGE SCALE GENOMIC DNA]</scope>
    <source>
        <strain evidence="2 3">DSM 100094</strain>
    </source>
</reference>
<dbReference type="Gene3D" id="1.40.20.10">
    <property type="entry name" value="CHAD domain"/>
    <property type="match status" value="1"/>
</dbReference>
<dbReference type="PROSITE" id="PS51708">
    <property type="entry name" value="CHAD"/>
    <property type="match status" value="1"/>
</dbReference>
<dbReference type="Proteomes" id="UP000319014">
    <property type="component" value="Unassembled WGS sequence"/>
</dbReference>
<dbReference type="SMART" id="SM00880">
    <property type="entry name" value="CHAD"/>
    <property type="match status" value="1"/>
</dbReference>
<protein>
    <submittedName>
        <fullName evidence="2">CHAD domain-containing protein</fullName>
    </submittedName>
</protein>
<dbReference type="InterPro" id="IPR007899">
    <property type="entry name" value="CHAD_dom"/>
</dbReference>
<evidence type="ECO:0000313" key="3">
    <source>
        <dbReference type="Proteomes" id="UP000319014"/>
    </source>
</evidence>
<dbReference type="InterPro" id="IPR033469">
    <property type="entry name" value="CYTH-like_dom_sf"/>
</dbReference>
<feature type="domain" description="CHAD" evidence="1">
    <location>
        <begin position="157"/>
        <end position="431"/>
    </location>
</feature>
<dbReference type="RefSeq" id="WP_185958565.1">
    <property type="nucleotide sequence ID" value="NZ_FXTK01000002.1"/>
</dbReference>
<keyword evidence="3" id="KW-1185">Reference proteome</keyword>
<dbReference type="AlphaFoldDB" id="A0A521BBY9"/>
<dbReference type="EMBL" id="FXTK01000002">
    <property type="protein sequence ID" value="SMO44625.1"/>
    <property type="molecule type" value="Genomic_DNA"/>
</dbReference>
<proteinExistence type="predicted"/>
<accession>A0A521BBY9</accession>
<gene>
    <name evidence="2" type="ORF">SAMN06265221_102214</name>
</gene>
<dbReference type="PANTHER" id="PTHR39339:SF1">
    <property type="entry name" value="CHAD DOMAIN-CONTAINING PROTEIN"/>
    <property type="match status" value="1"/>
</dbReference>
<dbReference type="Pfam" id="PF05235">
    <property type="entry name" value="CHAD"/>
    <property type="match status" value="1"/>
</dbReference>
<name>A0A521BBY9_9RHOB</name>
<organism evidence="2 3">
    <name type="scientific">Paracoccus laeviglucosivorans</name>
    <dbReference type="NCBI Taxonomy" id="1197861"/>
    <lineage>
        <taxon>Bacteria</taxon>
        <taxon>Pseudomonadati</taxon>
        <taxon>Pseudomonadota</taxon>
        <taxon>Alphaproteobacteria</taxon>
        <taxon>Rhodobacterales</taxon>
        <taxon>Paracoccaceae</taxon>
        <taxon>Paracoccus</taxon>
    </lineage>
</organism>
<evidence type="ECO:0000259" key="1">
    <source>
        <dbReference type="PROSITE" id="PS51708"/>
    </source>
</evidence>
<dbReference type="SUPFAM" id="SSF55154">
    <property type="entry name" value="CYTH-like phosphatases"/>
    <property type="match status" value="1"/>
</dbReference>
<sequence length="431" mass="47928">MQDVDLRLYLSPASANAIEKSGLLPGNPAMAKIRMAYLDIPGGDIIAVEQGQLPDLPLPLATAQLARHRWTIEHQGAQIAVAIDRGEIMAGDRQSQICEIGLRLTNGSPSTVFDFAHKLDEVAPLRAGVRRKAERARLLTETLPRFHKAEPVVLSPEMSAGQIFQTVMLSCLRQFRLNEDILLTDPNPEAVHQARVALRRARSAMSIFKPLLGDDAAQGLRDDLRWLAGGLANAREIDVLLDRAKPGELMAKLGRARRATYADMAKLLAQPRARRVMLDLAQWLHDGDWCREFATAELRNQSAREFAASALRRFRRKVRRDGRDLENLPDAARHELRKDAKKLRYATDFFEGLYADGKTGKQRKHFVNALEEMQDVLGALNDMAMAPQMLEHLGIADDPEAAVLLGSGKSAQLSQAAKAYDTLVGAKRFWK</sequence>